<name>A0A8J6Z6N3_9RHOB</name>
<feature type="transmembrane region" description="Helical" evidence="8">
    <location>
        <begin position="229"/>
        <end position="248"/>
    </location>
</feature>
<evidence type="ECO:0000256" key="8">
    <source>
        <dbReference type="RuleBase" id="RU363041"/>
    </source>
</evidence>
<keyword evidence="5 8" id="KW-0812">Transmembrane</keyword>
<dbReference type="AlphaFoldDB" id="A0A8J6Z6N3"/>
<proteinExistence type="inferred from homology"/>
<feature type="transmembrane region" description="Helical" evidence="8">
    <location>
        <begin position="105"/>
        <end position="125"/>
    </location>
</feature>
<dbReference type="InterPro" id="IPR002781">
    <property type="entry name" value="TM_pro_TauE-like"/>
</dbReference>
<feature type="transmembrane region" description="Helical" evidence="8">
    <location>
        <begin position="78"/>
        <end position="98"/>
    </location>
</feature>
<keyword evidence="4 8" id="KW-1003">Cell membrane</keyword>
<comment type="similarity">
    <text evidence="2 8">Belongs to the 4-toluene sulfonate uptake permease (TSUP) (TC 2.A.102) family.</text>
</comment>
<keyword evidence="6 8" id="KW-1133">Transmembrane helix</keyword>
<dbReference type="RefSeq" id="WP_193179423.1">
    <property type="nucleotide sequence ID" value="NZ_JACVXA010000006.1"/>
</dbReference>
<dbReference type="Proteomes" id="UP000609121">
    <property type="component" value="Unassembled WGS sequence"/>
</dbReference>
<feature type="transmembrane region" description="Helical" evidence="8">
    <location>
        <begin position="14"/>
        <end position="39"/>
    </location>
</feature>
<keyword evidence="3" id="KW-0813">Transport</keyword>
<accession>A0A8J6Z6N3</accession>
<evidence type="ECO:0000256" key="1">
    <source>
        <dbReference type="ARBA" id="ARBA00004651"/>
    </source>
</evidence>
<dbReference type="PANTHER" id="PTHR30269:SF37">
    <property type="entry name" value="MEMBRANE TRANSPORTER PROTEIN"/>
    <property type="match status" value="1"/>
</dbReference>
<sequence length="249" mass="25729">MTELIHATLALPGLLPVLLVTFAAGLVYGFAGFGAALIYMPLATVWVDPSVAVAGLSLSALASLVTVVPRAIRQVEPGPTLLMVAAAFLTAPLGIWVLRSTDPLALRWITSACVALTLAGLMTGWRYRAVPGRLARAAVGAATGIVGGATGLSGPVVILFHLGGQGSAAANRANTLVFLTFLSLLLLPQLAFQGLLSAQAIGLGLLQLLPYAAGCRLGQALFDPARERLYRRSAYLLIAVAVLLGLPLE</sequence>
<dbReference type="InterPro" id="IPR052017">
    <property type="entry name" value="TSUP"/>
</dbReference>
<evidence type="ECO:0000256" key="3">
    <source>
        <dbReference type="ARBA" id="ARBA00022448"/>
    </source>
</evidence>
<organism evidence="9 10">
    <name type="scientific">Mangrovicoccus algicola</name>
    <dbReference type="NCBI Taxonomy" id="2771008"/>
    <lineage>
        <taxon>Bacteria</taxon>
        <taxon>Pseudomonadati</taxon>
        <taxon>Pseudomonadota</taxon>
        <taxon>Alphaproteobacteria</taxon>
        <taxon>Rhodobacterales</taxon>
        <taxon>Paracoccaceae</taxon>
        <taxon>Mangrovicoccus</taxon>
    </lineage>
</organism>
<feature type="transmembrane region" description="Helical" evidence="8">
    <location>
        <begin position="174"/>
        <end position="192"/>
    </location>
</feature>
<comment type="subcellular location">
    <subcellularLocation>
        <location evidence="1 8">Cell membrane</location>
        <topology evidence="1 8">Multi-pass membrane protein</topology>
    </subcellularLocation>
</comment>
<evidence type="ECO:0000256" key="5">
    <source>
        <dbReference type="ARBA" id="ARBA00022692"/>
    </source>
</evidence>
<evidence type="ECO:0000256" key="4">
    <source>
        <dbReference type="ARBA" id="ARBA00022475"/>
    </source>
</evidence>
<evidence type="ECO:0000313" key="9">
    <source>
        <dbReference type="EMBL" id="MBE3637151.1"/>
    </source>
</evidence>
<reference evidence="9" key="1">
    <citation type="submission" date="2020-09" db="EMBL/GenBank/DDBJ databases">
        <title>A novel bacterium of genus Mangrovicoccus, isolated from South China Sea.</title>
        <authorList>
            <person name="Huang H."/>
            <person name="Mo K."/>
            <person name="Hu Y."/>
        </authorList>
    </citation>
    <scope>NUCLEOTIDE SEQUENCE</scope>
    <source>
        <strain evidence="9">HB182678</strain>
    </source>
</reference>
<dbReference type="Pfam" id="PF01925">
    <property type="entry name" value="TauE"/>
    <property type="match status" value="1"/>
</dbReference>
<keyword evidence="10" id="KW-1185">Reference proteome</keyword>
<evidence type="ECO:0000256" key="6">
    <source>
        <dbReference type="ARBA" id="ARBA00022989"/>
    </source>
</evidence>
<comment type="caution">
    <text evidence="9">The sequence shown here is derived from an EMBL/GenBank/DDBJ whole genome shotgun (WGS) entry which is preliminary data.</text>
</comment>
<protein>
    <recommendedName>
        <fullName evidence="8">Probable membrane transporter protein</fullName>
    </recommendedName>
</protein>
<evidence type="ECO:0000256" key="2">
    <source>
        <dbReference type="ARBA" id="ARBA00009142"/>
    </source>
</evidence>
<dbReference type="EMBL" id="JACVXA010000006">
    <property type="protein sequence ID" value="MBE3637151.1"/>
    <property type="molecule type" value="Genomic_DNA"/>
</dbReference>
<dbReference type="GO" id="GO:0005886">
    <property type="term" value="C:plasma membrane"/>
    <property type="evidence" value="ECO:0007669"/>
    <property type="project" value="UniProtKB-SubCell"/>
</dbReference>
<evidence type="ECO:0000313" key="10">
    <source>
        <dbReference type="Proteomes" id="UP000609121"/>
    </source>
</evidence>
<feature type="transmembrane region" description="Helical" evidence="8">
    <location>
        <begin position="51"/>
        <end position="72"/>
    </location>
</feature>
<gene>
    <name evidence="9" type="ORF">ICN82_02895</name>
</gene>
<feature type="transmembrane region" description="Helical" evidence="8">
    <location>
        <begin position="137"/>
        <end position="162"/>
    </location>
</feature>
<dbReference type="PANTHER" id="PTHR30269">
    <property type="entry name" value="TRANSMEMBRANE PROTEIN YFCA"/>
    <property type="match status" value="1"/>
</dbReference>
<keyword evidence="7 8" id="KW-0472">Membrane</keyword>
<evidence type="ECO:0000256" key="7">
    <source>
        <dbReference type="ARBA" id="ARBA00023136"/>
    </source>
</evidence>